<dbReference type="PANTHER" id="PTHR10218:SF369">
    <property type="entry name" value="GUANINE NUCLEOTIDE-BINDING PROTEIN ALPHA-2 SUBUNIT"/>
    <property type="match status" value="1"/>
</dbReference>
<dbReference type="GO" id="GO:0031683">
    <property type="term" value="F:G-protein beta/gamma-subunit complex binding"/>
    <property type="evidence" value="ECO:0007669"/>
    <property type="project" value="InterPro"/>
</dbReference>
<keyword evidence="3 7" id="KW-0460">Magnesium</keyword>
<dbReference type="AlphaFoldDB" id="A0A4Q2DGU2"/>
<feature type="binding site" evidence="7">
    <location>
        <position position="19"/>
    </location>
    <ligand>
        <name>Mg(2+)</name>
        <dbReference type="ChEBI" id="CHEBI:18420"/>
    </ligand>
</feature>
<gene>
    <name evidence="8" type="ORF">EST38_g8105</name>
</gene>
<keyword evidence="5" id="KW-0807">Transducer</keyword>
<dbReference type="EMBL" id="SDEE01000315">
    <property type="protein sequence ID" value="RXW17755.1"/>
    <property type="molecule type" value="Genomic_DNA"/>
</dbReference>
<keyword evidence="4 6" id="KW-0342">GTP-binding</keyword>
<dbReference type="GO" id="GO:0005737">
    <property type="term" value="C:cytoplasm"/>
    <property type="evidence" value="ECO:0007669"/>
    <property type="project" value="TreeGrafter"/>
</dbReference>
<dbReference type="GO" id="GO:0046872">
    <property type="term" value="F:metal ion binding"/>
    <property type="evidence" value="ECO:0007669"/>
    <property type="project" value="UniProtKB-KW"/>
</dbReference>
<comment type="caution">
    <text evidence="8">The sequence shown here is derived from an EMBL/GenBank/DDBJ whole genome shotgun (WGS) entry which is preliminary data.</text>
</comment>
<evidence type="ECO:0000313" key="9">
    <source>
        <dbReference type="Proteomes" id="UP000290288"/>
    </source>
</evidence>
<dbReference type="OrthoDB" id="5817230at2759"/>
<dbReference type="GO" id="GO:0003924">
    <property type="term" value="F:GTPase activity"/>
    <property type="evidence" value="ECO:0007669"/>
    <property type="project" value="InterPro"/>
</dbReference>
<feature type="binding site" evidence="6">
    <location>
        <begin position="126"/>
        <end position="127"/>
    </location>
    <ligand>
        <name>GTP</name>
        <dbReference type="ChEBI" id="CHEBI:37565"/>
    </ligand>
</feature>
<proteinExistence type="predicted"/>
<name>A0A4Q2DGU2_9AGAR</name>
<dbReference type="STRING" id="2316362.A0A4Q2DGU2"/>
<feature type="binding site" evidence="6">
    <location>
        <begin position="15"/>
        <end position="20"/>
    </location>
    <ligand>
        <name>GTP</name>
        <dbReference type="ChEBI" id="CHEBI:37565"/>
    </ligand>
</feature>
<dbReference type="InterPro" id="IPR011025">
    <property type="entry name" value="GproteinA_insert"/>
</dbReference>
<dbReference type="GO" id="GO:0001664">
    <property type="term" value="F:G protein-coupled receptor binding"/>
    <property type="evidence" value="ECO:0007669"/>
    <property type="project" value="TreeGrafter"/>
</dbReference>
<dbReference type="Gene3D" id="1.10.400.10">
    <property type="entry name" value="GI Alpha 1, domain 2-like"/>
    <property type="match status" value="1"/>
</dbReference>
<keyword evidence="2 6" id="KW-0547">Nucleotide-binding</keyword>
<keyword evidence="1 7" id="KW-0479">Metal-binding</keyword>
<protein>
    <submittedName>
        <fullName evidence="8">Uncharacterized protein</fullName>
    </submittedName>
</protein>
<dbReference type="Pfam" id="PF00503">
    <property type="entry name" value="G-alpha"/>
    <property type="match status" value="1"/>
</dbReference>
<organism evidence="8 9">
    <name type="scientific">Candolleomyces aberdarensis</name>
    <dbReference type="NCBI Taxonomy" id="2316362"/>
    <lineage>
        <taxon>Eukaryota</taxon>
        <taxon>Fungi</taxon>
        <taxon>Dikarya</taxon>
        <taxon>Basidiomycota</taxon>
        <taxon>Agaricomycotina</taxon>
        <taxon>Agaricomycetes</taxon>
        <taxon>Agaricomycetidae</taxon>
        <taxon>Agaricales</taxon>
        <taxon>Agaricineae</taxon>
        <taxon>Psathyrellaceae</taxon>
        <taxon>Candolleomyces</taxon>
    </lineage>
</organism>
<evidence type="ECO:0000256" key="7">
    <source>
        <dbReference type="PIRSR" id="PIRSR601019-2"/>
    </source>
</evidence>
<dbReference type="PROSITE" id="PS51882">
    <property type="entry name" value="G_ALPHA"/>
    <property type="match status" value="1"/>
</dbReference>
<reference evidence="8 9" key="1">
    <citation type="submission" date="2019-01" db="EMBL/GenBank/DDBJ databases">
        <title>Draft genome sequence of Psathyrella aberdarensis IHI B618.</title>
        <authorList>
            <person name="Buettner E."/>
            <person name="Kellner H."/>
        </authorList>
    </citation>
    <scope>NUCLEOTIDE SEQUENCE [LARGE SCALE GENOMIC DNA]</scope>
    <source>
        <strain evidence="8 9">IHI B618</strain>
    </source>
</reference>
<dbReference type="InterPro" id="IPR001019">
    <property type="entry name" value="Gprotein_alpha_su"/>
</dbReference>
<dbReference type="SUPFAM" id="SSF47895">
    <property type="entry name" value="Transducin (alpha subunit), insertion domain"/>
    <property type="match status" value="1"/>
</dbReference>
<evidence type="ECO:0000256" key="5">
    <source>
        <dbReference type="ARBA" id="ARBA00023224"/>
    </source>
</evidence>
<evidence type="ECO:0000256" key="1">
    <source>
        <dbReference type="ARBA" id="ARBA00022723"/>
    </source>
</evidence>
<dbReference type="Proteomes" id="UP000290288">
    <property type="component" value="Unassembled WGS sequence"/>
</dbReference>
<evidence type="ECO:0000256" key="3">
    <source>
        <dbReference type="ARBA" id="ARBA00022842"/>
    </source>
</evidence>
<accession>A0A4Q2DGU2</accession>
<evidence type="ECO:0000256" key="4">
    <source>
        <dbReference type="ARBA" id="ARBA00023134"/>
    </source>
</evidence>
<dbReference type="GO" id="GO:0005525">
    <property type="term" value="F:GTP binding"/>
    <property type="evidence" value="ECO:0007669"/>
    <property type="project" value="UniProtKB-KW"/>
</dbReference>
<dbReference type="InterPro" id="IPR027417">
    <property type="entry name" value="P-loop_NTPase"/>
</dbReference>
<keyword evidence="9" id="KW-1185">Reference proteome</keyword>
<dbReference type="PANTHER" id="PTHR10218">
    <property type="entry name" value="GTP-BINDING PROTEIN ALPHA SUBUNIT"/>
    <property type="match status" value="1"/>
</dbReference>
<dbReference type="GO" id="GO:0007189">
    <property type="term" value="P:adenylate cyclase-activating G protein-coupled receptor signaling pathway"/>
    <property type="evidence" value="ECO:0007669"/>
    <property type="project" value="TreeGrafter"/>
</dbReference>
<evidence type="ECO:0000256" key="6">
    <source>
        <dbReference type="PIRSR" id="PIRSR601019-1"/>
    </source>
</evidence>
<dbReference type="Gene3D" id="3.40.50.300">
    <property type="entry name" value="P-loop containing nucleotide triphosphate hydrolases"/>
    <property type="match status" value="1"/>
</dbReference>
<dbReference type="GO" id="GO:0005834">
    <property type="term" value="C:heterotrimeric G-protein complex"/>
    <property type="evidence" value="ECO:0007669"/>
    <property type="project" value="TreeGrafter"/>
</dbReference>
<evidence type="ECO:0000256" key="2">
    <source>
        <dbReference type="ARBA" id="ARBA00022741"/>
    </source>
</evidence>
<evidence type="ECO:0000313" key="8">
    <source>
        <dbReference type="EMBL" id="RXW17755.1"/>
    </source>
</evidence>
<sequence>MGPRLTNFPSTGSGESGKSTIIKQMKILHKNGFSKARIAEYRPVVYKNVLDSAQQVVLYMRKTGIKCVEYSNRALAEKILDYRLDMEASSGPYFSPEIAEAIHQLWKDPIIPKIMDEHSSDFYLMDSAG</sequence>